<dbReference type="Gene3D" id="3.10.560.10">
    <property type="entry name" value="Outer membrane lipoprotein wza domain like"/>
    <property type="match status" value="6"/>
</dbReference>
<feature type="domain" description="Polysaccharide export protein N-terminal" evidence="2">
    <location>
        <begin position="155"/>
        <end position="220"/>
    </location>
</feature>
<reference evidence="5" key="1">
    <citation type="submission" date="2016-10" db="EMBL/GenBank/DDBJ databases">
        <authorList>
            <person name="Varghese N."/>
            <person name="Submissions S."/>
        </authorList>
    </citation>
    <scope>NUCLEOTIDE SEQUENCE [LARGE SCALE GENOMIC DNA]</scope>
    <source>
        <strain evidence="5">IBRC-M 10761</strain>
    </source>
</reference>
<evidence type="ECO:0000259" key="3">
    <source>
        <dbReference type="Pfam" id="PF10531"/>
    </source>
</evidence>
<name>A0A1H6YGR1_9BACT</name>
<evidence type="ECO:0000313" key="4">
    <source>
        <dbReference type="EMBL" id="SEJ40441.1"/>
    </source>
</evidence>
<dbReference type="InterPro" id="IPR003715">
    <property type="entry name" value="Poly_export_N"/>
</dbReference>
<dbReference type="Pfam" id="PF02563">
    <property type="entry name" value="Poly_export"/>
    <property type="match status" value="1"/>
</dbReference>
<dbReference type="RefSeq" id="WP_177179634.1">
    <property type="nucleotide sequence ID" value="NZ_FNZH01000003.1"/>
</dbReference>
<feature type="domain" description="Soluble ligand binding" evidence="3">
    <location>
        <begin position="500"/>
        <end position="550"/>
    </location>
</feature>
<dbReference type="AlphaFoldDB" id="A0A1H6YGR1"/>
<feature type="domain" description="Soluble ligand binding" evidence="3">
    <location>
        <begin position="328"/>
        <end position="374"/>
    </location>
</feature>
<sequence>MQITRLFLTRFLLILVLLVHTGILLAQSLQDIQNIKADELTDAQVEEIIRRAESSGLNEQQILSMARERGMPAGEIAKLQQRIVSIRSGRMPSGGSNQEGSSLERVVADGVQQPDSRERLREDTFRKLSYTQKKIFGFTLFHNRELNFNPSLSIPTPQNYVIGGGDQLLIDIYGASQQSYDVQVSPEGTILIPNVGSIQLSGATIAAVTARVKSALTKIYSGLAGPDPNTFMELRLGNIRTVSVAMVGELNKPGNYTLPSFASPFNALFVAGGPNENGSFRHIQLYRDNRLLQEIDVYDFLVSGRNTANIVLRDNDVIIVPPVRSRVELIGPVRREGLFEVKPGESLTDLLRFAGGFTSDAYQDRITVTRNTSTEMRVEDVSAAVFERFIPLDGDTYRIGKILDRYENRVQIAGALMRPGTYALQPGMTVSQLIEKSGGLREDAFVNRATIYRTKPDYSLEIVSVDIHAILDGTAEDVPLRREDVLNIPSRYDIREEYYIKISGEVNKPGAFAHGENMNVADAVLKAGGFKESASASQIEIVRRVKDDVSGKLAEIIYVNIDKDLKISGNGGETVLHPFDHIIVRKSPGFQQEQLVRVEGEVYYPGEYALVTVDERISDVVKRAGGLNQFAFARGATLIRKNEFYEAPTESEIKTKNLTSVKGNISRDSLEQTAYDRILLDRIDQKLFENEASGKGRNGTLLSAEFRKQTIQTISEQDSVVIEVKTQEMVGIDLEAILRNPRGPEDLILEEGDVLSIPKELQTVRMRGELLYPTTARYRPQASFRNYISRAGGFTDRSRKSRSYVIYANGDVRRTNRFLFFTFYPKIEPGAEIIVPRKPERQPLSAQSWIGLASSLATLAILVNNITR</sequence>
<feature type="domain" description="Soluble ligand binding" evidence="3">
    <location>
        <begin position="409"/>
        <end position="453"/>
    </location>
</feature>
<dbReference type="PANTHER" id="PTHR33619:SF3">
    <property type="entry name" value="POLYSACCHARIDE EXPORT PROTEIN GFCE-RELATED"/>
    <property type="match status" value="1"/>
</dbReference>
<evidence type="ECO:0000256" key="1">
    <source>
        <dbReference type="ARBA" id="ARBA00022729"/>
    </source>
</evidence>
<dbReference type="PANTHER" id="PTHR33619">
    <property type="entry name" value="POLYSACCHARIDE EXPORT PROTEIN GFCE-RELATED"/>
    <property type="match status" value="1"/>
</dbReference>
<dbReference type="Gene3D" id="3.30.1950.10">
    <property type="entry name" value="wza like domain"/>
    <property type="match status" value="1"/>
</dbReference>
<feature type="domain" description="Soluble ligand binding" evidence="3">
    <location>
        <begin position="244"/>
        <end position="288"/>
    </location>
</feature>
<dbReference type="Proteomes" id="UP000199403">
    <property type="component" value="Unassembled WGS sequence"/>
</dbReference>
<evidence type="ECO:0000313" key="5">
    <source>
        <dbReference type="Proteomes" id="UP000199403"/>
    </source>
</evidence>
<proteinExistence type="predicted"/>
<dbReference type="STRING" id="1416801.SAMN05192553_103713"/>
<protein>
    <submittedName>
        <fullName evidence="4">Protein involved in polysaccharide export, contains SLBB domain of the beta-grasp fold</fullName>
    </submittedName>
</protein>
<dbReference type="InterPro" id="IPR049712">
    <property type="entry name" value="Poly_export"/>
</dbReference>
<organism evidence="4 5">
    <name type="scientific">Cyclobacterium xiamenense</name>
    <dbReference type="NCBI Taxonomy" id="1297121"/>
    <lineage>
        <taxon>Bacteria</taxon>
        <taxon>Pseudomonadati</taxon>
        <taxon>Bacteroidota</taxon>
        <taxon>Cytophagia</taxon>
        <taxon>Cytophagales</taxon>
        <taxon>Cyclobacteriaceae</taxon>
        <taxon>Cyclobacterium</taxon>
    </lineage>
</organism>
<dbReference type="EMBL" id="FNZH01000003">
    <property type="protein sequence ID" value="SEJ40441.1"/>
    <property type="molecule type" value="Genomic_DNA"/>
</dbReference>
<dbReference type="Pfam" id="PF10531">
    <property type="entry name" value="SLBB"/>
    <property type="match status" value="4"/>
</dbReference>
<keyword evidence="5" id="KW-1185">Reference proteome</keyword>
<dbReference type="InterPro" id="IPR019554">
    <property type="entry name" value="Soluble_ligand-bd"/>
</dbReference>
<dbReference type="GO" id="GO:0015159">
    <property type="term" value="F:polysaccharide transmembrane transporter activity"/>
    <property type="evidence" value="ECO:0007669"/>
    <property type="project" value="InterPro"/>
</dbReference>
<evidence type="ECO:0000259" key="2">
    <source>
        <dbReference type="Pfam" id="PF02563"/>
    </source>
</evidence>
<keyword evidence="1" id="KW-0732">Signal</keyword>
<gene>
    <name evidence="4" type="ORF">SAMN05192553_103713</name>
</gene>
<accession>A0A1H6YGR1</accession>